<dbReference type="InParanoid" id="A0A0D2A987"/>
<accession>A0A0D2A987</accession>
<dbReference type="Proteomes" id="UP000053259">
    <property type="component" value="Unassembled WGS sequence"/>
</dbReference>
<dbReference type="GeneID" id="27313745"/>
<dbReference type="EMBL" id="KN847546">
    <property type="protein sequence ID" value="KIW03130.1"/>
    <property type="molecule type" value="Genomic_DNA"/>
</dbReference>
<dbReference type="RefSeq" id="XP_016212999.1">
    <property type="nucleotide sequence ID" value="XM_016359320.1"/>
</dbReference>
<evidence type="ECO:0000313" key="2">
    <source>
        <dbReference type="Proteomes" id="UP000053259"/>
    </source>
</evidence>
<reference evidence="1 2" key="1">
    <citation type="submission" date="2015-01" db="EMBL/GenBank/DDBJ databases">
        <title>The Genome Sequence of Ochroconis gallopava CBS43764.</title>
        <authorList>
            <consortium name="The Broad Institute Genomics Platform"/>
            <person name="Cuomo C."/>
            <person name="de Hoog S."/>
            <person name="Gorbushina A."/>
            <person name="Stielow B."/>
            <person name="Teixiera M."/>
            <person name="Abouelleil A."/>
            <person name="Chapman S.B."/>
            <person name="Priest M."/>
            <person name="Young S.K."/>
            <person name="Wortman J."/>
            <person name="Nusbaum C."/>
            <person name="Birren B."/>
        </authorList>
    </citation>
    <scope>NUCLEOTIDE SEQUENCE [LARGE SCALE GENOMIC DNA]</scope>
    <source>
        <strain evidence="1 2">CBS 43764</strain>
    </source>
</reference>
<dbReference type="AlphaFoldDB" id="A0A0D2A987"/>
<organism evidence="1 2">
    <name type="scientific">Verruconis gallopava</name>
    <dbReference type="NCBI Taxonomy" id="253628"/>
    <lineage>
        <taxon>Eukaryota</taxon>
        <taxon>Fungi</taxon>
        <taxon>Dikarya</taxon>
        <taxon>Ascomycota</taxon>
        <taxon>Pezizomycotina</taxon>
        <taxon>Dothideomycetes</taxon>
        <taxon>Pleosporomycetidae</taxon>
        <taxon>Venturiales</taxon>
        <taxon>Sympoventuriaceae</taxon>
        <taxon>Verruconis</taxon>
    </lineage>
</organism>
<dbReference type="VEuPathDB" id="FungiDB:PV09_05772"/>
<dbReference type="HOGENOM" id="CLU_2225242_0_0_1"/>
<protein>
    <submittedName>
        <fullName evidence="1">Uncharacterized protein</fullName>
    </submittedName>
</protein>
<name>A0A0D2A987_9PEZI</name>
<sequence>MTSIFDSTKPRLARSVSDWPIFTRAICRTCASCALFSHDLIVSHQSTHGCSVPHLSGNDCAHISLREIFAKWLAMRTSQTGRDKTAGVQYTSVDCRILAHDSLIHH</sequence>
<gene>
    <name evidence="1" type="ORF">PV09_05772</name>
</gene>
<keyword evidence="2" id="KW-1185">Reference proteome</keyword>
<evidence type="ECO:0000313" key="1">
    <source>
        <dbReference type="EMBL" id="KIW03130.1"/>
    </source>
</evidence>
<proteinExistence type="predicted"/>